<name>A0A8H5LVQ7_9AGAR</name>
<accession>A0A8H5LVQ7</accession>
<protein>
    <submittedName>
        <fullName evidence="1">Uncharacterized protein</fullName>
    </submittedName>
</protein>
<dbReference type="AlphaFoldDB" id="A0A8H5LVQ7"/>
<dbReference type="EMBL" id="JAACJM010000009">
    <property type="protein sequence ID" value="KAF5371318.1"/>
    <property type="molecule type" value="Genomic_DNA"/>
</dbReference>
<sequence>MSTTTTQVIEALSNGSADTKSVPQALHDKLVKGGIIPDRVWRHGEKPNIALWVTKDHQIYQEEIPYPICGPNDW</sequence>
<reference evidence="1 2" key="1">
    <citation type="journal article" date="2020" name="ISME J.">
        <title>Uncovering the hidden diversity of litter-decomposition mechanisms in mushroom-forming fungi.</title>
        <authorList>
            <person name="Floudas D."/>
            <person name="Bentzer J."/>
            <person name="Ahren D."/>
            <person name="Johansson T."/>
            <person name="Persson P."/>
            <person name="Tunlid A."/>
        </authorList>
    </citation>
    <scope>NUCLEOTIDE SEQUENCE [LARGE SCALE GENOMIC DNA]</scope>
    <source>
        <strain evidence="1 2">CBS 291.85</strain>
    </source>
</reference>
<dbReference type="OrthoDB" id="2148442at2759"/>
<evidence type="ECO:0000313" key="2">
    <source>
        <dbReference type="Proteomes" id="UP000559256"/>
    </source>
</evidence>
<gene>
    <name evidence="1" type="ORF">D9758_004207</name>
</gene>
<organism evidence="1 2">
    <name type="scientific">Tetrapyrgos nigripes</name>
    <dbReference type="NCBI Taxonomy" id="182062"/>
    <lineage>
        <taxon>Eukaryota</taxon>
        <taxon>Fungi</taxon>
        <taxon>Dikarya</taxon>
        <taxon>Basidiomycota</taxon>
        <taxon>Agaricomycotina</taxon>
        <taxon>Agaricomycetes</taxon>
        <taxon>Agaricomycetidae</taxon>
        <taxon>Agaricales</taxon>
        <taxon>Marasmiineae</taxon>
        <taxon>Marasmiaceae</taxon>
        <taxon>Tetrapyrgos</taxon>
    </lineage>
</organism>
<dbReference type="Proteomes" id="UP000559256">
    <property type="component" value="Unassembled WGS sequence"/>
</dbReference>
<comment type="caution">
    <text evidence="1">The sequence shown here is derived from an EMBL/GenBank/DDBJ whole genome shotgun (WGS) entry which is preliminary data.</text>
</comment>
<keyword evidence="2" id="KW-1185">Reference proteome</keyword>
<proteinExistence type="predicted"/>
<evidence type="ECO:0000313" key="1">
    <source>
        <dbReference type="EMBL" id="KAF5371318.1"/>
    </source>
</evidence>